<dbReference type="FunFam" id="1.25.40.10:FF:000184">
    <property type="entry name" value="Pentatricopeptide repeat-containing protein, chloroplastic"/>
    <property type="match status" value="1"/>
</dbReference>
<dbReference type="PANTHER" id="PTHR47926">
    <property type="entry name" value="PENTATRICOPEPTIDE REPEAT-CONTAINING PROTEIN"/>
    <property type="match status" value="1"/>
</dbReference>
<comment type="caution">
    <text evidence="7">The sequence shown here is derived from an EMBL/GenBank/DDBJ whole genome shotgun (WGS) entry which is preliminary data.</text>
</comment>
<dbReference type="GO" id="GO:0008270">
    <property type="term" value="F:zinc ion binding"/>
    <property type="evidence" value="ECO:0007669"/>
    <property type="project" value="InterPro"/>
</dbReference>
<evidence type="ECO:0000259" key="6">
    <source>
        <dbReference type="Pfam" id="PF14432"/>
    </source>
</evidence>
<keyword evidence="5" id="KW-0732">Signal</keyword>
<dbReference type="PANTHER" id="PTHR47926:SF437">
    <property type="entry name" value="PENTACOTRIPEPTIDE-REPEAT REGION OF PRORP DOMAIN-CONTAINING PROTEIN"/>
    <property type="match status" value="1"/>
</dbReference>
<feature type="signal peptide" evidence="5">
    <location>
        <begin position="1"/>
        <end position="25"/>
    </location>
</feature>
<evidence type="ECO:0000256" key="1">
    <source>
        <dbReference type="ARBA" id="ARBA00006643"/>
    </source>
</evidence>
<dbReference type="InterPro" id="IPR046960">
    <property type="entry name" value="PPR_At4g14850-like_plant"/>
</dbReference>
<protein>
    <recommendedName>
        <fullName evidence="6">DYW domain-containing protein</fullName>
    </recommendedName>
</protein>
<dbReference type="Pfam" id="PF14432">
    <property type="entry name" value="DYW_deaminase"/>
    <property type="match status" value="1"/>
</dbReference>
<feature type="repeat" description="PPR" evidence="3">
    <location>
        <begin position="217"/>
        <end position="247"/>
    </location>
</feature>
<name>A0A426YBE8_ENSVE</name>
<accession>A0A426YBE8</accession>
<gene>
    <name evidence="7" type="ORF">B296_00042160</name>
</gene>
<organism evidence="7 8">
    <name type="scientific">Ensete ventricosum</name>
    <name type="common">Abyssinian banana</name>
    <name type="synonym">Musa ensete</name>
    <dbReference type="NCBI Taxonomy" id="4639"/>
    <lineage>
        <taxon>Eukaryota</taxon>
        <taxon>Viridiplantae</taxon>
        <taxon>Streptophyta</taxon>
        <taxon>Embryophyta</taxon>
        <taxon>Tracheophyta</taxon>
        <taxon>Spermatophyta</taxon>
        <taxon>Magnoliopsida</taxon>
        <taxon>Liliopsida</taxon>
        <taxon>Zingiberales</taxon>
        <taxon>Musaceae</taxon>
        <taxon>Ensete</taxon>
    </lineage>
</organism>
<keyword evidence="2" id="KW-0677">Repeat</keyword>
<dbReference type="AlphaFoldDB" id="A0A426YBE8"/>
<dbReference type="Pfam" id="PF13041">
    <property type="entry name" value="PPR_2"/>
    <property type="match status" value="3"/>
</dbReference>
<dbReference type="PROSITE" id="PS51375">
    <property type="entry name" value="PPR"/>
    <property type="match status" value="5"/>
</dbReference>
<feature type="compositionally biased region" description="Low complexity" evidence="4">
    <location>
        <begin position="36"/>
        <end position="52"/>
    </location>
</feature>
<feature type="chain" id="PRO_5019460721" description="DYW domain-containing protein" evidence="5">
    <location>
        <begin position="26"/>
        <end position="711"/>
    </location>
</feature>
<dbReference type="InterPro" id="IPR032867">
    <property type="entry name" value="DYW_dom"/>
</dbReference>
<feature type="domain" description="DYW" evidence="6">
    <location>
        <begin position="642"/>
        <end position="711"/>
    </location>
</feature>
<evidence type="ECO:0000256" key="2">
    <source>
        <dbReference type="ARBA" id="ARBA00022737"/>
    </source>
</evidence>
<feature type="repeat" description="PPR" evidence="3">
    <location>
        <begin position="288"/>
        <end position="318"/>
    </location>
</feature>
<sequence length="711" mass="78218">MGVTKRWRPSLISILVSMTAMYSASAPVVGSGMAFSPSAPSPSTTQPQSQPQLPHKLDTIRSMDELKQIQAAILKTPSLQSPPVLAKILSFRALSSPPHIAHARSLLAHIDNPSLLLYNTVFRSLSRSTRSSVSASIMLYEDMLRKDLRPDSFTFPYLLKLFANSRALQAGEALHAAAIKTGLHANVYVRNNLMSLYAVCGKVRAVQKLFDGFPERDLVSWTTLISGYTKAGLAKEAVKVFEEMTSEKNLRADGVTMVAVLSACAELGDLELGRNLHRYIGAREVDMDVFVGNALVDMYSKCGDVDSAHQLFNKMPVRNVVSWNSIISGLVDNREFKQALELFRRMQVEGIEPDAFTLVGVLNSCASLGALELGQWVHAYISKNGVEADGITGNALVDMYAKCGRIDRAMEVFGCMAHKDVVTYTSMIVGLAMHGRGEEALELFAVMSSAGVKPNEVTFVGVLSACSHAGLVDVGLRHFESMSAAHGLAPQIEHYGCVVDMLGRAGRLDEAQDLISSMPMEPDAFVWGSLLGACRNHGDVALGETAAKRLLDVEPQEEGAYVLMSNLYAAGNRRSDGLRMRKAMRANKVRKTPGCSLIEIDGVIHEFRKGEGLHPQAKEVYAMVDEFARRLHIDSPPDEARHHSERLAVALGLIGTRPGTPLRIVKNLRVCRDCHSVIKSVSRLYNREIVLRDRYRFHRFKDGRCSCNEFW</sequence>
<feature type="repeat" description="PPR" evidence="3">
    <location>
        <begin position="420"/>
        <end position="454"/>
    </location>
</feature>
<dbReference type="InterPro" id="IPR046848">
    <property type="entry name" value="E_motif"/>
</dbReference>
<comment type="similarity">
    <text evidence="1">Belongs to the PPR family. PCMP-H subfamily.</text>
</comment>
<dbReference type="EMBL" id="AMZH03013590">
    <property type="protein sequence ID" value="RRT49018.1"/>
    <property type="molecule type" value="Genomic_DNA"/>
</dbReference>
<dbReference type="GO" id="GO:0009451">
    <property type="term" value="P:RNA modification"/>
    <property type="evidence" value="ECO:0007669"/>
    <property type="project" value="InterPro"/>
</dbReference>
<evidence type="ECO:0000256" key="5">
    <source>
        <dbReference type="SAM" id="SignalP"/>
    </source>
</evidence>
<evidence type="ECO:0000256" key="3">
    <source>
        <dbReference type="PROSITE-ProRule" id="PRU00708"/>
    </source>
</evidence>
<dbReference type="InterPro" id="IPR002885">
    <property type="entry name" value="PPR_rpt"/>
</dbReference>
<dbReference type="Pfam" id="PF01535">
    <property type="entry name" value="PPR"/>
    <property type="match status" value="1"/>
</dbReference>
<evidence type="ECO:0000256" key="4">
    <source>
        <dbReference type="SAM" id="MobiDB-lite"/>
    </source>
</evidence>
<feature type="repeat" description="PPR" evidence="3">
    <location>
        <begin position="319"/>
        <end position="353"/>
    </location>
</feature>
<evidence type="ECO:0000313" key="8">
    <source>
        <dbReference type="Proteomes" id="UP000287651"/>
    </source>
</evidence>
<dbReference type="Pfam" id="PF20431">
    <property type="entry name" value="E_motif"/>
    <property type="match status" value="1"/>
</dbReference>
<dbReference type="NCBIfam" id="TIGR00756">
    <property type="entry name" value="PPR"/>
    <property type="match status" value="4"/>
</dbReference>
<dbReference type="InterPro" id="IPR011990">
    <property type="entry name" value="TPR-like_helical_dom_sf"/>
</dbReference>
<feature type="repeat" description="PPR" evidence="3">
    <location>
        <begin position="389"/>
        <end position="419"/>
    </location>
</feature>
<dbReference type="Proteomes" id="UP000287651">
    <property type="component" value="Unassembled WGS sequence"/>
</dbReference>
<evidence type="ECO:0000313" key="7">
    <source>
        <dbReference type="EMBL" id="RRT49018.1"/>
    </source>
</evidence>
<dbReference type="Gene3D" id="1.25.40.10">
    <property type="entry name" value="Tetratricopeptide repeat domain"/>
    <property type="match status" value="4"/>
</dbReference>
<dbReference type="FunFam" id="1.25.40.10:FF:000427">
    <property type="entry name" value="Pentatricopeptide repeat-containing protein chloroplastic"/>
    <property type="match status" value="1"/>
</dbReference>
<reference evidence="7 8" key="1">
    <citation type="journal article" date="2014" name="Agronomy (Basel)">
        <title>A Draft Genome Sequence for Ensete ventricosum, the Drought-Tolerant Tree Against Hunger.</title>
        <authorList>
            <person name="Harrison J."/>
            <person name="Moore K.A."/>
            <person name="Paszkiewicz K."/>
            <person name="Jones T."/>
            <person name="Grant M."/>
            <person name="Ambacheew D."/>
            <person name="Muzemil S."/>
            <person name="Studholme D.J."/>
        </authorList>
    </citation>
    <scope>NUCLEOTIDE SEQUENCE [LARGE SCALE GENOMIC DNA]</scope>
</reference>
<proteinExistence type="inferred from homology"/>
<dbReference type="FunFam" id="1.25.40.10:FF:000333">
    <property type="entry name" value="Pentatricopeptide repeat-containing protein"/>
    <property type="match status" value="1"/>
</dbReference>
<feature type="region of interest" description="Disordered" evidence="4">
    <location>
        <begin position="34"/>
        <end position="53"/>
    </location>
</feature>
<dbReference type="GO" id="GO:0003723">
    <property type="term" value="F:RNA binding"/>
    <property type="evidence" value="ECO:0007669"/>
    <property type="project" value="InterPro"/>
</dbReference>